<dbReference type="RefSeq" id="WP_132290898.1">
    <property type="nucleotide sequence ID" value="NZ_SMFU01000008.1"/>
</dbReference>
<dbReference type="EMBL" id="SMFU01000008">
    <property type="protein sequence ID" value="TCK07021.1"/>
    <property type="molecule type" value="Genomic_DNA"/>
</dbReference>
<comment type="caution">
    <text evidence="8">The sequence shown here is derived from an EMBL/GenBank/DDBJ whole genome shotgun (WGS) entry which is preliminary data.</text>
</comment>
<comment type="function">
    <text evidence="5">Modulates RecA activity.</text>
</comment>
<dbReference type="GO" id="GO:0006282">
    <property type="term" value="P:regulation of DNA repair"/>
    <property type="evidence" value="ECO:0007669"/>
    <property type="project" value="UniProtKB-UniRule"/>
</dbReference>
<reference evidence="8 9" key="1">
    <citation type="submission" date="2019-03" db="EMBL/GenBank/DDBJ databases">
        <title>Genomic Encyclopedia of Archaeal and Bacterial Type Strains, Phase II (KMG-II): from individual species to whole genera.</title>
        <authorList>
            <person name="Goeker M."/>
        </authorList>
    </citation>
    <scope>NUCLEOTIDE SEQUENCE [LARGE SCALE GENOMIC DNA]</scope>
    <source>
        <strain evidence="8 9">DSM 27697</strain>
    </source>
</reference>
<evidence type="ECO:0000313" key="9">
    <source>
        <dbReference type="Proteomes" id="UP000294546"/>
    </source>
</evidence>
<dbReference type="PANTHER" id="PTHR33602:SF1">
    <property type="entry name" value="REGULATORY PROTEIN RECX FAMILY PROTEIN"/>
    <property type="match status" value="1"/>
</dbReference>
<dbReference type="OrthoDB" id="7066780at2"/>
<dbReference type="GO" id="GO:0005737">
    <property type="term" value="C:cytoplasm"/>
    <property type="evidence" value="ECO:0007669"/>
    <property type="project" value="UniProtKB-SubCell"/>
</dbReference>
<protein>
    <recommendedName>
        <fullName evidence="3 5">Regulatory protein RecX</fullName>
    </recommendedName>
</protein>
<feature type="domain" description="RecX second three-helical" evidence="6">
    <location>
        <begin position="65"/>
        <end position="105"/>
    </location>
</feature>
<evidence type="ECO:0000313" key="8">
    <source>
        <dbReference type="EMBL" id="TCK07021.1"/>
    </source>
</evidence>
<dbReference type="PANTHER" id="PTHR33602">
    <property type="entry name" value="REGULATORY PROTEIN RECX FAMILY PROTEIN"/>
    <property type="match status" value="1"/>
</dbReference>
<evidence type="ECO:0000256" key="5">
    <source>
        <dbReference type="HAMAP-Rule" id="MF_01114"/>
    </source>
</evidence>
<evidence type="ECO:0000256" key="1">
    <source>
        <dbReference type="ARBA" id="ARBA00004496"/>
    </source>
</evidence>
<name>A0A4R1GIN4_9GAMM</name>
<keyword evidence="4 5" id="KW-0963">Cytoplasm</keyword>
<accession>A0A4R1GIN4</accession>
<sequence>MFGQGKRKSDKLIETESALVEAVIQLLARREYSRHELESRFRSRVAEQELLQKVLDRMAADGYQSDLRCAGMILRQRVGQGYGERRVRFDLQNKGIASALVEQVLEEEDVDWFEQARELAERKYGGRPVTDMKEKAKRVRHLQGRGFGFDEIRYALEVNED</sequence>
<comment type="subcellular location">
    <subcellularLocation>
        <location evidence="1 5">Cytoplasm</location>
    </subcellularLocation>
</comment>
<dbReference type="InterPro" id="IPR003783">
    <property type="entry name" value="Regulatory_RecX"/>
</dbReference>
<dbReference type="AlphaFoldDB" id="A0A4R1GIN4"/>
<dbReference type="Gene3D" id="1.10.10.10">
    <property type="entry name" value="Winged helix-like DNA-binding domain superfamily/Winged helix DNA-binding domain"/>
    <property type="match status" value="3"/>
</dbReference>
<dbReference type="Proteomes" id="UP000294546">
    <property type="component" value="Unassembled WGS sequence"/>
</dbReference>
<dbReference type="Pfam" id="PF21981">
    <property type="entry name" value="RecX_HTH3"/>
    <property type="match status" value="1"/>
</dbReference>
<evidence type="ECO:0000259" key="7">
    <source>
        <dbReference type="Pfam" id="PF21981"/>
    </source>
</evidence>
<proteinExistence type="inferred from homology"/>
<gene>
    <name evidence="5" type="primary">recX</name>
    <name evidence="8" type="ORF">CLV83_1873</name>
</gene>
<dbReference type="InterPro" id="IPR053925">
    <property type="entry name" value="RecX_HTH_3rd"/>
</dbReference>
<feature type="domain" description="RecX third three-helical" evidence="7">
    <location>
        <begin position="110"/>
        <end position="156"/>
    </location>
</feature>
<organism evidence="8 9">
    <name type="scientific">Marinobacterium mangrovicola</name>
    <dbReference type="NCBI Taxonomy" id="1476959"/>
    <lineage>
        <taxon>Bacteria</taxon>
        <taxon>Pseudomonadati</taxon>
        <taxon>Pseudomonadota</taxon>
        <taxon>Gammaproteobacteria</taxon>
        <taxon>Oceanospirillales</taxon>
        <taxon>Oceanospirillaceae</taxon>
        <taxon>Marinobacterium</taxon>
    </lineage>
</organism>
<dbReference type="HAMAP" id="MF_01114">
    <property type="entry name" value="RecX"/>
    <property type="match status" value="1"/>
</dbReference>
<evidence type="ECO:0000256" key="4">
    <source>
        <dbReference type="ARBA" id="ARBA00022490"/>
    </source>
</evidence>
<dbReference type="Pfam" id="PF02631">
    <property type="entry name" value="RecX_HTH2"/>
    <property type="match status" value="1"/>
</dbReference>
<comment type="similarity">
    <text evidence="2 5">Belongs to the RecX family.</text>
</comment>
<evidence type="ECO:0000256" key="2">
    <source>
        <dbReference type="ARBA" id="ARBA00009695"/>
    </source>
</evidence>
<dbReference type="InterPro" id="IPR036388">
    <property type="entry name" value="WH-like_DNA-bd_sf"/>
</dbReference>
<evidence type="ECO:0000256" key="3">
    <source>
        <dbReference type="ARBA" id="ARBA00018111"/>
    </source>
</evidence>
<keyword evidence="9" id="KW-1185">Reference proteome</keyword>
<dbReference type="InterPro" id="IPR053924">
    <property type="entry name" value="RecX_HTH_2nd"/>
</dbReference>
<evidence type="ECO:0000259" key="6">
    <source>
        <dbReference type="Pfam" id="PF02631"/>
    </source>
</evidence>